<organism evidence="2 3">
    <name type="scientific">Protopolystoma xenopodis</name>
    <dbReference type="NCBI Taxonomy" id="117903"/>
    <lineage>
        <taxon>Eukaryota</taxon>
        <taxon>Metazoa</taxon>
        <taxon>Spiralia</taxon>
        <taxon>Lophotrochozoa</taxon>
        <taxon>Platyhelminthes</taxon>
        <taxon>Monogenea</taxon>
        <taxon>Polyopisthocotylea</taxon>
        <taxon>Polystomatidea</taxon>
        <taxon>Polystomatidae</taxon>
        <taxon>Protopolystoma</taxon>
    </lineage>
</organism>
<evidence type="ECO:0000313" key="2">
    <source>
        <dbReference type="EMBL" id="VEL42834.1"/>
    </source>
</evidence>
<evidence type="ECO:0000313" key="3">
    <source>
        <dbReference type="Proteomes" id="UP000784294"/>
    </source>
</evidence>
<dbReference type="EMBL" id="CAAALY010276962">
    <property type="protein sequence ID" value="VEL42834.1"/>
    <property type="molecule type" value="Genomic_DNA"/>
</dbReference>
<comment type="caution">
    <text evidence="2">The sequence shown here is derived from an EMBL/GenBank/DDBJ whole genome shotgun (WGS) entry which is preliminary data.</text>
</comment>
<accession>A0A3S5CVH4</accession>
<evidence type="ECO:0000256" key="1">
    <source>
        <dbReference type="SAM" id="MobiDB-lite"/>
    </source>
</evidence>
<reference evidence="2" key="1">
    <citation type="submission" date="2018-11" db="EMBL/GenBank/DDBJ databases">
        <authorList>
            <consortium name="Pathogen Informatics"/>
        </authorList>
    </citation>
    <scope>NUCLEOTIDE SEQUENCE</scope>
</reference>
<proteinExistence type="predicted"/>
<keyword evidence="3" id="KW-1185">Reference proteome</keyword>
<gene>
    <name evidence="2" type="ORF">PXEA_LOCUS36274</name>
</gene>
<feature type="compositionally biased region" description="Polar residues" evidence="1">
    <location>
        <begin position="50"/>
        <end position="65"/>
    </location>
</feature>
<sequence length="135" mass="14874">MYLKCHHLEQQLAASQEVIPANHGNLYDLEHAPKSPCIDGMLGSGSLKVNHSPNHNQFGHQNQHSIHGLRNSCHPSFLQAGTGEQAPNEKMTNPCSEDPNLSNTVSSLASLESRLTQLEVMYSALKSLYQTSLKR</sequence>
<feature type="region of interest" description="Disordered" evidence="1">
    <location>
        <begin position="50"/>
        <end position="103"/>
    </location>
</feature>
<feature type="compositionally biased region" description="Polar residues" evidence="1">
    <location>
        <begin position="90"/>
        <end position="103"/>
    </location>
</feature>
<dbReference type="Proteomes" id="UP000784294">
    <property type="component" value="Unassembled WGS sequence"/>
</dbReference>
<name>A0A3S5CVH4_9PLAT</name>
<protein>
    <submittedName>
        <fullName evidence="2">Uncharacterized protein</fullName>
    </submittedName>
</protein>
<dbReference type="AlphaFoldDB" id="A0A3S5CVH4"/>